<feature type="region of interest" description="Disordered" evidence="2">
    <location>
        <begin position="442"/>
        <end position="519"/>
    </location>
</feature>
<protein>
    <submittedName>
        <fullName evidence="5">Centrosomal protein of 120 kDa-like isoform X1</fullName>
    </submittedName>
</protein>
<feature type="domain" description="C2" evidence="3">
    <location>
        <begin position="1"/>
        <end position="111"/>
    </location>
</feature>
<dbReference type="InterPro" id="IPR000008">
    <property type="entry name" value="C2_dom"/>
</dbReference>
<dbReference type="RefSeq" id="XP_014671523.1">
    <property type="nucleotide sequence ID" value="XM_014816037.1"/>
</dbReference>
<evidence type="ECO:0000259" key="3">
    <source>
        <dbReference type="PROSITE" id="PS50004"/>
    </source>
</evidence>
<dbReference type="PANTHER" id="PTHR21574:SF0">
    <property type="entry name" value="CENTROSOMAL PROTEIN OF 120 KDA"/>
    <property type="match status" value="1"/>
</dbReference>
<feature type="region of interest" description="Disordered" evidence="2">
    <location>
        <begin position="137"/>
        <end position="157"/>
    </location>
</feature>
<organism evidence="4 5">
    <name type="scientific">Priapulus caudatus</name>
    <name type="common">Priapulid worm</name>
    <dbReference type="NCBI Taxonomy" id="37621"/>
    <lineage>
        <taxon>Eukaryota</taxon>
        <taxon>Metazoa</taxon>
        <taxon>Ecdysozoa</taxon>
        <taxon>Scalidophora</taxon>
        <taxon>Priapulida</taxon>
        <taxon>Priapulimorpha</taxon>
        <taxon>Priapulimorphida</taxon>
        <taxon>Priapulidae</taxon>
        <taxon>Priapulus</taxon>
    </lineage>
</organism>
<feature type="compositionally biased region" description="Low complexity" evidence="2">
    <location>
        <begin position="460"/>
        <end position="481"/>
    </location>
</feature>
<dbReference type="Proteomes" id="UP000695022">
    <property type="component" value="Unplaced"/>
</dbReference>
<dbReference type="GeneID" id="106812213"/>
<dbReference type="Pfam" id="PF12416">
    <property type="entry name" value="DUF3668"/>
    <property type="match status" value="1"/>
</dbReference>
<evidence type="ECO:0000256" key="2">
    <source>
        <dbReference type="SAM" id="MobiDB-lite"/>
    </source>
</evidence>
<evidence type="ECO:0000313" key="4">
    <source>
        <dbReference type="Proteomes" id="UP000695022"/>
    </source>
</evidence>
<dbReference type="PANTHER" id="PTHR21574">
    <property type="entry name" value="CENTROSOMAL PROTEIN OF 120 KDA"/>
    <property type="match status" value="1"/>
</dbReference>
<reference evidence="5" key="1">
    <citation type="submission" date="2025-08" db="UniProtKB">
        <authorList>
            <consortium name="RefSeq"/>
        </authorList>
    </citation>
    <scope>IDENTIFICATION</scope>
</reference>
<evidence type="ECO:0000313" key="5">
    <source>
        <dbReference type="RefSeq" id="XP_014671523.1"/>
    </source>
</evidence>
<name>A0ABM1EH52_PRICU</name>
<feature type="compositionally biased region" description="Polar residues" evidence="2">
    <location>
        <begin position="141"/>
        <end position="151"/>
    </location>
</feature>
<feature type="coiled-coil region" evidence="1">
    <location>
        <begin position="786"/>
        <end position="921"/>
    </location>
</feature>
<proteinExistence type="predicted"/>
<gene>
    <name evidence="5" type="primary">LOC106812213</name>
</gene>
<keyword evidence="1" id="KW-0175">Coiled coil</keyword>
<dbReference type="Gene3D" id="2.60.40.150">
    <property type="entry name" value="C2 domain"/>
    <property type="match status" value="1"/>
</dbReference>
<keyword evidence="4" id="KW-1185">Reference proteome</keyword>
<dbReference type="InterPro" id="IPR039893">
    <property type="entry name" value="CEP120-like"/>
</dbReference>
<feature type="region of interest" description="Disordered" evidence="2">
    <location>
        <begin position="688"/>
        <end position="736"/>
    </location>
</feature>
<sequence>MGSDKAILLIVQLYRGRDFPRRPQHDIVIAAKFNGEEMRTDPIAHGEQPQNDSELGWQLTTRDLHKHKLQRTPIRVKCYAINRKTKTQDQIGYIVLDIRSAENKQQVPKWHQLLNGKYRNKKPALLVAVTVEDDTLVPQGKTPTHNTQVKNTRGAEGWTSFRNSLGGKGVGSQKSPAQLLPVLREADGFYQLGPEQSDNELFTLSVTIAFAANLAQLVPSTYRLPNKGGFFFYYTLLGNNVMSDAFADLLDPTFPAERSSVRVSSNLATLAAFLHNGTPLQIHLCSDDHSLGYAEVSMRSLIPEHEETYSQPYVLEGLFQLKAPGHIQEKLPDLPDDHAPCLGMAIVLRKDANKQDSTLASPCHPSETIRVPHTPPVRDGSSHRDGHTVLPATQQPVKKKRGRGSHTDSEVSSIASYHEPGREAVATTKYRKDEAWLEATLETRPVAAPGPREGQYHAQATSSGAPATSSGAPATSSGVPATFNGAPATSSGAPATFNGAPATSSGAPATSLSTTSTHEVAPPMQHHFRCCIDLRELRAAGMSSREQCYIRYQYPFFGGAAPVMTHPTIEIRPGASIKLPNSFCAFDFATSPQHLQRSLHGSPVILELWSRDQQHKDTLLAHGMLPLGNVLQQACKQTRVAGGKESSQQSMDVIVPIQSTASPGRQLADLDTHVTLEDFGQLATGQMQEIRKKHQEAKQQPETSEQPVAASEPAKPLPPPQPRPSAATLAPGPRASSEYQAALELELWKEAQERLFQHDLQQRESTLLQTLTSEWKKREEERELLLQKKVAEYSDMERKLRAIIAEMGRKEKQIAAREQQLSRLQEECERDKNTQVDKSLTQLRQVQEECRHQLELERSKVKELEMQKQRLREEVAEWERRYKVKAEQFLLYKEEEKSKPHTQLQSQVDLLSLEKADIEKRLESVTKSKVHYKQQWGKALKELARFRHRDQQQARAELDRQQEELDGLRLRYLAGEENMKIDSERHALQDIKQEIARLRTAQLVDRDADTSAASVRQAQALAAASLEQRVAELVEERDVLLRTGVYLPTDRVVVELDREIQQTLERSGTAR</sequence>
<accession>A0ABM1EH52</accession>
<feature type="compositionally biased region" description="Low complexity" evidence="2">
    <location>
        <begin position="499"/>
        <end position="517"/>
    </location>
</feature>
<dbReference type="SUPFAM" id="SSF49562">
    <property type="entry name" value="C2 domain (Calcium/lipid-binding domain, CaLB)"/>
    <property type="match status" value="1"/>
</dbReference>
<feature type="region of interest" description="Disordered" evidence="2">
    <location>
        <begin position="356"/>
        <end position="426"/>
    </location>
</feature>
<feature type="coiled-coil region" evidence="1">
    <location>
        <begin position="951"/>
        <end position="1043"/>
    </location>
</feature>
<dbReference type="InterPro" id="IPR035892">
    <property type="entry name" value="C2_domain_sf"/>
</dbReference>
<dbReference type="InterPro" id="IPR022136">
    <property type="entry name" value="DUF3668"/>
</dbReference>
<evidence type="ECO:0000256" key="1">
    <source>
        <dbReference type="SAM" id="Coils"/>
    </source>
</evidence>
<dbReference type="PROSITE" id="PS50004">
    <property type="entry name" value="C2"/>
    <property type="match status" value="1"/>
</dbReference>